<dbReference type="Pfam" id="PF19423">
    <property type="entry name" value="E3_UBR4_N"/>
    <property type="match status" value="1"/>
</dbReference>
<evidence type="ECO:0000259" key="1">
    <source>
        <dbReference type="Pfam" id="PF19423"/>
    </source>
</evidence>
<proteinExistence type="predicted"/>
<sequence length="371" mass="41233">MDWSADVKPLLSSAFFATRNPAYLKRLAQTICACREEIFTHAPEFETFYVTFLALGTHYITAHLATSNSLEESDREAILAAMRLVVRFAVDRLSRTERPRLIHLNYFIAVLNGMCSGNESLPRAAIITLSAHLKTTLLPPHVKATVRREIPSADVAPLSVKEDSEKCDSEHSEGYLVEKVISSFSNYVSFDVVPSRFAKNSAEGDSVETVDFRLRFMQESQRLLKEQRVGELLLKVWLKSRLIAPFKELYKAHVVNSAPNFIVPVEEYERVQRHCGKIQERTTNACSILGLPLWNDARGSVVSSLLDMTGTCLMAAGCAMIAIYSPFNRRPDESCICFSSCSAPSVVNIIGKAVSSPARMGNSNVDSIALF</sequence>
<dbReference type="EMBL" id="HG806120">
    <property type="protein sequence ID" value="CDW57113.1"/>
    <property type="molecule type" value="Genomic_DNA"/>
</dbReference>
<dbReference type="InterPro" id="IPR045841">
    <property type="entry name" value="E3_UBR4_N"/>
</dbReference>
<evidence type="ECO:0000313" key="3">
    <source>
        <dbReference type="Proteomes" id="UP000030665"/>
    </source>
</evidence>
<keyword evidence="3" id="KW-1185">Reference proteome</keyword>
<gene>
    <name evidence="2" type="ORF">TTRE_0000540001</name>
</gene>
<evidence type="ECO:0000313" key="2">
    <source>
        <dbReference type="EMBL" id="CDW57113.1"/>
    </source>
</evidence>
<accession>A0A077ZC63</accession>
<protein>
    <recommendedName>
        <fullName evidence="1">E3 ubiquitin-protein ligase UBR4 N-terminal domain-containing protein</fullName>
    </recommendedName>
</protein>
<dbReference type="AlphaFoldDB" id="A0A077ZC63"/>
<reference evidence="2" key="1">
    <citation type="submission" date="2014-01" db="EMBL/GenBank/DDBJ databases">
        <authorList>
            <person name="Aslett M."/>
        </authorList>
    </citation>
    <scope>NUCLEOTIDE SEQUENCE</scope>
</reference>
<feature type="domain" description="E3 ubiquitin-protein ligase UBR4 N-terminal" evidence="1">
    <location>
        <begin position="45"/>
        <end position="316"/>
    </location>
</feature>
<reference evidence="2" key="2">
    <citation type="submission" date="2014-03" db="EMBL/GenBank/DDBJ databases">
        <title>The whipworm genome and dual-species transcriptomics of an intimate host-pathogen interaction.</title>
        <authorList>
            <person name="Foth B.J."/>
            <person name="Tsai I.J."/>
            <person name="Reid A.J."/>
            <person name="Bancroft A.J."/>
            <person name="Nichol S."/>
            <person name="Tracey A."/>
            <person name="Holroyd N."/>
            <person name="Cotton J.A."/>
            <person name="Stanley E.J."/>
            <person name="Zarowiecki M."/>
            <person name="Liu J.Z."/>
            <person name="Huckvale T."/>
            <person name="Cooper P.J."/>
            <person name="Grencis R.K."/>
            <person name="Berriman M."/>
        </authorList>
    </citation>
    <scope>NUCLEOTIDE SEQUENCE [LARGE SCALE GENOMIC DNA]</scope>
</reference>
<organism evidence="2 3">
    <name type="scientific">Trichuris trichiura</name>
    <name type="common">Whipworm</name>
    <name type="synonym">Trichocephalus trichiurus</name>
    <dbReference type="NCBI Taxonomy" id="36087"/>
    <lineage>
        <taxon>Eukaryota</taxon>
        <taxon>Metazoa</taxon>
        <taxon>Ecdysozoa</taxon>
        <taxon>Nematoda</taxon>
        <taxon>Enoplea</taxon>
        <taxon>Dorylaimia</taxon>
        <taxon>Trichinellida</taxon>
        <taxon>Trichuridae</taxon>
        <taxon>Trichuris</taxon>
    </lineage>
</organism>
<dbReference type="Proteomes" id="UP000030665">
    <property type="component" value="Unassembled WGS sequence"/>
</dbReference>
<dbReference type="STRING" id="36087.A0A077ZC63"/>
<name>A0A077ZC63_TRITR</name>
<dbReference type="OrthoDB" id="30336at2759"/>